<proteinExistence type="predicted"/>
<organism evidence="2 3">
    <name type="scientific">Caerostris extrusa</name>
    <name type="common">Bark spider</name>
    <name type="synonym">Caerostris bankana</name>
    <dbReference type="NCBI Taxonomy" id="172846"/>
    <lineage>
        <taxon>Eukaryota</taxon>
        <taxon>Metazoa</taxon>
        <taxon>Ecdysozoa</taxon>
        <taxon>Arthropoda</taxon>
        <taxon>Chelicerata</taxon>
        <taxon>Arachnida</taxon>
        <taxon>Araneae</taxon>
        <taxon>Araneomorphae</taxon>
        <taxon>Entelegynae</taxon>
        <taxon>Araneoidea</taxon>
        <taxon>Araneidae</taxon>
        <taxon>Caerostris</taxon>
    </lineage>
</organism>
<accession>A0AAV4VEM4</accession>
<dbReference type="EMBL" id="BPLR01014404">
    <property type="protein sequence ID" value="GIY68576.1"/>
    <property type="molecule type" value="Genomic_DNA"/>
</dbReference>
<name>A0AAV4VEM4_CAEEX</name>
<dbReference type="Pfam" id="PF17906">
    <property type="entry name" value="HTH_48"/>
    <property type="match status" value="1"/>
</dbReference>
<sequence length="78" mass="9188">MARTIGNPTDYKIHTAIRYLKARDLKADEIHRQISEVYGANFMSDGIVRKWLEHLMMGFQVMGCVVRHWFETFTSRVL</sequence>
<protein>
    <recommendedName>
        <fullName evidence="1">Mos1 transposase HTH domain-containing protein</fullName>
    </recommendedName>
</protein>
<evidence type="ECO:0000313" key="3">
    <source>
        <dbReference type="Proteomes" id="UP001054945"/>
    </source>
</evidence>
<dbReference type="Proteomes" id="UP001054945">
    <property type="component" value="Unassembled WGS sequence"/>
</dbReference>
<gene>
    <name evidence="2" type="ORF">CEXT_559121</name>
</gene>
<evidence type="ECO:0000259" key="1">
    <source>
        <dbReference type="Pfam" id="PF17906"/>
    </source>
</evidence>
<comment type="caution">
    <text evidence="2">The sequence shown here is derived from an EMBL/GenBank/DDBJ whole genome shotgun (WGS) entry which is preliminary data.</text>
</comment>
<feature type="domain" description="Mos1 transposase HTH" evidence="1">
    <location>
        <begin position="12"/>
        <end position="54"/>
    </location>
</feature>
<dbReference type="InterPro" id="IPR041426">
    <property type="entry name" value="Mos1_HTH"/>
</dbReference>
<keyword evidence="3" id="KW-1185">Reference proteome</keyword>
<reference evidence="2 3" key="1">
    <citation type="submission" date="2021-06" db="EMBL/GenBank/DDBJ databases">
        <title>Caerostris extrusa draft genome.</title>
        <authorList>
            <person name="Kono N."/>
            <person name="Arakawa K."/>
        </authorList>
    </citation>
    <scope>NUCLEOTIDE SEQUENCE [LARGE SCALE GENOMIC DNA]</scope>
</reference>
<dbReference type="AlphaFoldDB" id="A0AAV4VEM4"/>
<dbReference type="Gene3D" id="1.10.10.1450">
    <property type="match status" value="1"/>
</dbReference>
<evidence type="ECO:0000313" key="2">
    <source>
        <dbReference type="EMBL" id="GIY68576.1"/>
    </source>
</evidence>